<dbReference type="Proteomes" id="UP000199071">
    <property type="component" value="Unassembled WGS sequence"/>
</dbReference>
<keyword evidence="1" id="KW-0472">Membrane</keyword>
<evidence type="ECO:0000313" key="3">
    <source>
        <dbReference type="Proteomes" id="UP000199071"/>
    </source>
</evidence>
<evidence type="ECO:0008006" key="4">
    <source>
        <dbReference type="Google" id="ProtNLM"/>
    </source>
</evidence>
<keyword evidence="1" id="KW-1133">Transmembrane helix</keyword>
<protein>
    <recommendedName>
        <fullName evidence="4">Transmembrane protein (PGPGW)</fullName>
    </recommendedName>
</protein>
<keyword evidence="1" id="KW-0812">Transmembrane</keyword>
<keyword evidence="3" id="KW-1185">Reference proteome</keyword>
<dbReference type="STRING" id="665467.SAMN02982931_01130"/>
<dbReference type="EMBL" id="FMXQ01000002">
    <property type="protein sequence ID" value="SDB14771.1"/>
    <property type="molecule type" value="Genomic_DNA"/>
</dbReference>
<name>A0A1G6B272_9HYPH</name>
<gene>
    <name evidence="2" type="ORF">SAMN02982931_01130</name>
</gene>
<proteinExistence type="predicted"/>
<evidence type="ECO:0000256" key="1">
    <source>
        <dbReference type="SAM" id="Phobius"/>
    </source>
</evidence>
<accession>A0A1G6B272</accession>
<reference evidence="2 3" key="1">
    <citation type="submission" date="2016-10" db="EMBL/GenBank/DDBJ databases">
        <authorList>
            <person name="de Groot N.N."/>
        </authorList>
    </citation>
    <scope>NUCLEOTIDE SEQUENCE [LARGE SCALE GENOMIC DNA]</scope>
    <source>
        <strain evidence="2 3">ATCC 35022</strain>
    </source>
</reference>
<feature type="transmembrane region" description="Helical" evidence="1">
    <location>
        <begin position="21"/>
        <end position="44"/>
    </location>
</feature>
<evidence type="ECO:0000313" key="2">
    <source>
        <dbReference type="EMBL" id="SDB14771.1"/>
    </source>
</evidence>
<organism evidence="2 3">
    <name type="scientific">Bauldia litoralis</name>
    <dbReference type="NCBI Taxonomy" id="665467"/>
    <lineage>
        <taxon>Bacteria</taxon>
        <taxon>Pseudomonadati</taxon>
        <taxon>Pseudomonadota</taxon>
        <taxon>Alphaproteobacteria</taxon>
        <taxon>Hyphomicrobiales</taxon>
        <taxon>Kaistiaceae</taxon>
        <taxon>Bauldia</taxon>
    </lineage>
</organism>
<dbReference type="OrthoDB" id="5959103at2"/>
<dbReference type="AlphaFoldDB" id="A0A1G6B272"/>
<dbReference type="RefSeq" id="WP_090875351.1">
    <property type="nucleotide sequence ID" value="NZ_FMXQ01000002.1"/>
</dbReference>
<sequence length="85" mass="9611">MATIRLGKRRFNLPENRAYRLGIGGLLIFGGVLGFLPVLGFWMLPLGFIVLATDIPVVRRMNRRVSVAVKRWWTGTKRGPRSQST</sequence>